<protein>
    <recommendedName>
        <fullName evidence="2">Tox-SHH domain-containing protein</fullName>
    </recommendedName>
</protein>
<dbReference type="Proteomes" id="UP001248709">
    <property type="component" value="Unassembled WGS sequence"/>
</dbReference>
<dbReference type="Pfam" id="PF15652">
    <property type="entry name" value="Tox-SHH"/>
    <property type="match status" value="1"/>
</dbReference>
<dbReference type="InterPro" id="IPR028900">
    <property type="entry name" value="Tox-SHH_dom"/>
</dbReference>
<dbReference type="EMBL" id="JAUSUY010000052">
    <property type="protein sequence ID" value="MDT3429266.1"/>
    <property type="molecule type" value="Genomic_DNA"/>
</dbReference>
<evidence type="ECO:0000313" key="4">
    <source>
        <dbReference type="Proteomes" id="UP001248709"/>
    </source>
</evidence>
<proteinExistence type="predicted"/>
<name>A0ABU3HEL5_9BACL</name>
<sequence length="197" mass="21754">YGVLATPEGATFFAKVGDEPLVGSAGRGAKGSGGGTPPKPNKPPEVDGTGKGSPTNIEKNFILFNKTHKNAAPKPRGKGPNGGRLESHHGLQGEWAKENLAQYGYDYKEAPTVTLETGKGHPHTDLTNLQNDRRDKRLAEGKGKWSSTLQEELTYIVEDFKALGFTRETIEKILKQQYKMLDKLKVPYRRINLDEYF</sequence>
<evidence type="ECO:0000259" key="2">
    <source>
        <dbReference type="Pfam" id="PF15652"/>
    </source>
</evidence>
<evidence type="ECO:0000313" key="3">
    <source>
        <dbReference type="EMBL" id="MDT3429266.1"/>
    </source>
</evidence>
<gene>
    <name evidence="3" type="ORF">J2Z22_004867</name>
</gene>
<feature type="non-terminal residue" evidence="3">
    <location>
        <position position="1"/>
    </location>
</feature>
<reference evidence="3 4" key="1">
    <citation type="submission" date="2023-07" db="EMBL/GenBank/DDBJ databases">
        <title>Genomic Encyclopedia of Type Strains, Phase IV (KMG-IV): sequencing the most valuable type-strain genomes for metagenomic binning, comparative biology and taxonomic classification.</title>
        <authorList>
            <person name="Goeker M."/>
        </authorList>
    </citation>
    <scope>NUCLEOTIDE SEQUENCE [LARGE SCALE GENOMIC DNA]</scope>
    <source>
        <strain evidence="3 4">T98</strain>
    </source>
</reference>
<organism evidence="3 4">
    <name type="scientific">Paenibacillus forsythiae</name>
    <dbReference type="NCBI Taxonomy" id="365616"/>
    <lineage>
        <taxon>Bacteria</taxon>
        <taxon>Bacillati</taxon>
        <taxon>Bacillota</taxon>
        <taxon>Bacilli</taxon>
        <taxon>Bacillales</taxon>
        <taxon>Paenibacillaceae</taxon>
        <taxon>Paenibacillus</taxon>
    </lineage>
</organism>
<feature type="domain" description="Tox-SHH" evidence="2">
    <location>
        <begin position="84"/>
        <end position="181"/>
    </location>
</feature>
<evidence type="ECO:0000256" key="1">
    <source>
        <dbReference type="SAM" id="MobiDB-lite"/>
    </source>
</evidence>
<feature type="compositionally biased region" description="Basic residues" evidence="1">
    <location>
        <begin position="66"/>
        <end position="77"/>
    </location>
</feature>
<keyword evidence="4" id="KW-1185">Reference proteome</keyword>
<accession>A0ABU3HEL5</accession>
<feature type="compositionally biased region" description="Gly residues" evidence="1">
    <location>
        <begin position="25"/>
        <end position="36"/>
    </location>
</feature>
<comment type="caution">
    <text evidence="3">The sequence shown here is derived from an EMBL/GenBank/DDBJ whole genome shotgun (WGS) entry which is preliminary data.</text>
</comment>
<feature type="region of interest" description="Disordered" evidence="1">
    <location>
        <begin position="15"/>
        <end position="88"/>
    </location>
</feature>